<sequence>MKNRASLLILALLCTCSTIQAQSPIPKKTISIETIMDGKIPILLKENTVPGMAVAIIKNGKVIYVKGHGYSDVANNIEISSTTGFNIGSISKLFTAWGIMNLVEDEILDLDTPIENYLTRWKLPKSKFDHSKINIRTILSHSAGLSVHGYPGFHPNDTLPTLEASLNGENGPQKDNEIVKVIIEPKTQFKYSGGGYTILQLVIEEVTGQKFEIYMQNEIFETLGMNNTSFRIDDKILSNSAKPYNHEGKEIYLERFTAKAAAGLHTTLEDLSIFAKAQFKNNSVLSKETIQEMIRIIPITKTKRVAYGLGYATYNFGPISVTGHAGTNTGWEAGFMIDFEKKDGIIILTNSSNGKKVAISTLQAWGKWRMIK</sequence>
<name>A0A5S3PHW1_9FLAO</name>
<dbReference type="RefSeq" id="WP_138660172.1">
    <property type="nucleotide sequence ID" value="NZ_VATY01000008.1"/>
</dbReference>
<feature type="chain" id="PRO_5024381990" evidence="1">
    <location>
        <begin position="22"/>
        <end position="372"/>
    </location>
</feature>
<dbReference type="EMBL" id="VATY01000008">
    <property type="protein sequence ID" value="TMM51525.1"/>
    <property type="molecule type" value="Genomic_DNA"/>
</dbReference>
<dbReference type="PANTHER" id="PTHR46825:SF12">
    <property type="entry name" value="PENICILLIN-BINDING PROTEIN 4"/>
    <property type="match status" value="1"/>
</dbReference>
<protein>
    <submittedName>
        <fullName evidence="3">Beta-lactamase family protein</fullName>
    </submittedName>
</protein>
<reference evidence="3 4" key="1">
    <citation type="submission" date="2019-05" db="EMBL/GenBank/DDBJ databases">
        <authorList>
            <person name="Zhang J.-Y."/>
            <person name="Feg X."/>
            <person name="Du Z.-J."/>
        </authorList>
    </citation>
    <scope>NUCLEOTIDE SEQUENCE [LARGE SCALE GENOMIC DNA]</scope>
    <source>
        <strain evidence="3 4">RZ26</strain>
    </source>
</reference>
<organism evidence="3 4">
    <name type="scientific">Maribacter algarum</name>
    <name type="common">ex Zhang et al. 2020</name>
    <dbReference type="NCBI Taxonomy" id="2578118"/>
    <lineage>
        <taxon>Bacteria</taxon>
        <taxon>Pseudomonadati</taxon>
        <taxon>Bacteroidota</taxon>
        <taxon>Flavobacteriia</taxon>
        <taxon>Flavobacteriales</taxon>
        <taxon>Flavobacteriaceae</taxon>
        <taxon>Maribacter</taxon>
    </lineage>
</organism>
<evidence type="ECO:0000313" key="3">
    <source>
        <dbReference type="EMBL" id="TMM51525.1"/>
    </source>
</evidence>
<dbReference type="PANTHER" id="PTHR46825">
    <property type="entry name" value="D-ALANYL-D-ALANINE-CARBOXYPEPTIDASE/ENDOPEPTIDASE AMPH"/>
    <property type="match status" value="1"/>
</dbReference>
<dbReference type="SUPFAM" id="SSF56601">
    <property type="entry name" value="beta-lactamase/transpeptidase-like"/>
    <property type="match status" value="1"/>
</dbReference>
<feature type="signal peptide" evidence="1">
    <location>
        <begin position="1"/>
        <end position="21"/>
    </location>
</feature>
<dbReference type="InterPro" id="IPR012338">
    <property type="entry name" value="Beta-lactam/transpept-like"/>
</dbReference>
<evidence type="ECO:0000256" key="1">
    <source>
        <dbReference type="SAM" id="SignalP"/>
    </source>
</evidence>
<accession>A0A5S3PHW1</accession>
<dbReference type="Gene3D" id="3.40.710.10">
    <property type="entry name" value="DD-peptidase/beta-lactamase superfamily"/>
    <property type="match status" value="1"/>
</dbReference>
<evidence type="ECO:0000259" key="2">
    <source>
        <dbReference type="Pfam" id="PF00144"/>
    </source>
</evidence>
<feature type="domain" description="Beta-lactamase-related" evidence="2">
    <location>
        <begin position="45"/>
        <end position="355"/>
    </location>
</feature>
<dbReference type="InterPro" id="IPR001466">
    <property type="entry name" value="Beta-lactam-related"/>
</dbReference>
<evidence type="ECO:0000313" key="4">
    <source>
        <dbReference type="Proteomes" id="UP000310314"/>
    </source>
</evidence>
<dbReference type="AlphaFoldDB" id="A0A5S3PHW1"/>
<dbReference type="InterPro" id="IPR050491">
    <property type="entry name" value="AmpC-like"/>
</dbReference>
<dbReference type="Pfam" id="PF00144">
    <property type="entry name" value="Beta-lactamase"/>
    <property type="match status" value="1"/>
</dbReference>
<comment type="caution">
    <text evidence="3">The sequence shown here is derived from an EMBL/GenBank/DDBJ whole genome shotgun (WGS) entry which is preliminary data.</text>
</comment>
<keyword evidence="1" id="KW-0732">Signal</keyword>
<dbReference type="Proteomes" id="UP000310314">
    <property type="component" value="Unassembled WGS sequence"/>
</dbReference>
<keyword evidence="4" id="KW-1185">Reference proteome</keyword>
<gene>
    <name evidence="3" type="ORF">FEE95_21800</name>
</gene>
<proteinExistence type="predicted"/>
<dbReference type="OrthoDB" id="9797709at2"/>